<gene>
    <name evidence="1" type="ORF">MFU01_57380</name>
    <name evidence="2" type="ORF">SAMN05443572_112250</name>
</gene>
<dbReference type="OrthoDB" id="5522160at2"/>
<dbReference type="Pfam" id="PF01744">
    <property type="entry name" value="GLTT"/>
    <property type="match status" value="1"/>
</dbReference>
<sequence length="323" mass="34003">MRLSFIRSQSRGFSSRLVRAWALPALLAGAVGCGPEGLGGVDPSESVATHEDGLVSTNGLSTNGLSTNGLSTNGLSTNGLSTNGLSTNGLSTNGLFNTWFSSNPAAGDQLMRYVARCALSSSQTLTYTHNGTTYAWPGSLGLAPTWSTTNQPASVAEQQVVSACLAAHANKFGVHVNISVQGRGATNVSIPTTTEEVQTYSQKEACFFGNLFNNEGLFAANDANYLAYDQSTVRTCGLSSWSGDTACAPTIQHVGSCLDHCQLDATRTHYSRCTYNGVEYKPLVTRIRPQDIYRCGDGVCQVSEKCGTGVTPDSCKADCGTCQ</sequence>
<dbReference type="InterPro" id="IPR008164">
    <property type="entry name" value="XGLTT_rpt"/>
</dbReference>
<organism evidence="1 4">
    <name type="scientific">Myxococcus fulvus</name>
    <dbReference type="NCBI Taxonomy" id="33"/>
    <lineage>
        <taxon>Bacteria</taxon>
        <taxon>Pseudomonadati</taxon>
        <taxon>Myxococcota</taxon>
        <taxon>Myxococcia</taxon>
        <taxon>Myxococcales</taxon>
        <taxon>Cystobacterineae</taxon>
        <taxon>Myxococcaceae</taxon>
        <taxon>Myxococcus</taxon>
    </lineage>
</organism>
<dbReference type="EMBL" id="FOIB01000012">
    <property type="protein sequence ID" value="SEU37820.1"/>
    <property type="molecule type" value="Genomic_DNA"/>
</dbReference>
<dbReference type="AlphaFoldDB" id="A0A511T944"/>
<evidence type="ECO:0000313" key="1">
    <source>
        <dbReference type="EMBL" id="GEN10701.1"/>
    </source>
</evidence>
<dbReference type="Proteomes" id="UP000321514">
    <property type="component" value="Unassembled WGS sequence"/>
</dbReference>
<dbReference type="PROSITE" id="PS51257">
    <property type="entry name" value="PROKAR_LIPOPROTEIN"/>
    <property type="match status" value="1"/>
</dbReference>
<keyword evidence="3" id="KW-1185">Reference proteome</keyword>
<reference evidence="2 3" key="1">
    <citation type="submission" date="2016-10" db="EMBL/GenBank/DDBJ databases">
        <authorList>
            <person name="Varghese N."/>
            <person name="Submissions S."/>
        </authorList>
    </citation>
    <scope>NUCLEOTIDE SEQUENCE [LARGE SCALE GENOMIC DNA]</scope>
    <source>
        <strain evidence="2 3">DSM 16525</strain>
    </source>
</reference>
<dbReference type="RefSeq" id="WP_052771341.1">
    <property type="nucleotide sequence ID" value="NZ_BJXR01000040.1"/>
</dbReference>
<evidence type="ECO:0000313" key="2">
    <source>
        <dbReference type="EMBL" id="SEU37820.1"/>
    </source>
</evidence>
<name>A0A511T944_MYXFU</name>
<accession>A0A511T944</accession>
<proteinExistence type="predicted"/>
<dbReference type="Proteomes" id="UP000183760">
    <property type="component" value="Unassembled WGS sequence"/>
</dbReference>
<evidence type="ECO:0000313" key="3">
    <source>
        <dbReference type="Proteomes" id="UP000183760"/>
    </source>
</evidence>
<comment type="caution">
    <text evidence="1">The sequence shown here is derived from an EMBL/GenBank/DDBJ whole genome shotgun (WGS) entry which is preliminary data.</text>
</comment>
<evidence type="ECO:0000313" key="4">
    <source>
        <dbReference type="Proteomes" id="UP000321514"/>
    </source>
</evidence>
<dbReference type="STRING" id="1334629.MFUL124B02_40360"/>
<protein>
    <submittedName>
        <fullName evidence="2">GLTT repeat-containing protein</fullName>
    </submittedName>
</protein>
<dbReference type="EMBL" id="BJXR01000040">
    <property type="protein sequence ID" value="GEN10701.1"/>
    <property type="molecule type" value="Genomic_DNA"/>
</dbReference>
<reference evidence="1 4" key="2">
    <citation type="submission" date="2019-07" db="EMBL/GenBank/DDBJ databases">
        <title>Whole genome shotgun sequence of Myxococcus fulvus NBRC 100333.</title>
        <authorList>
            <person name="Hosoyama A."/>
            <person name="Uohara A."/>
            <person name="Ohji S."/>
            <person name="Ichikawa N."/>
        </authorList>
    </citation>
    <scope>NUCLEOTIDE SEQUENCE [LARGE SCALE GENOMIC DNA]</scope>
    <source>
        <strain evidence="1 4">NBRC 100333</strain>
    </source>
</reference>